<protein>
    <submittedName>
        <fullName evidence="2">Uncharacterized protein</fullName>
    </submittedName>
</protein>
<dbReference type="EMBL" id="JACJTE010000060">
    <property type="protein sequence ID" value="MBD2564844.1"/>
    <property type="molecule type" value="Genomic_DNA"/>
</dbReference>
<evidence type="ECO:0000256" key="1">
    <source>
        <dbReference type="SAM" id="MobiDB-lite"/>
    </source>
</evidence>
<organism evidence="2 3">
    <name type="scientific">Nostoc linckia FACHB-391</name>
    <dbReference type="NCBI Taxonomy" id="2692906"/>
    <lineage>
        <taxon>Bacteria</taxon>
        <taxon>Bacillati</taxon>
        <taxon>Cyanobacteriota</taxon>
        <taxon>Cyanophyceae</taxon>
        <taxon>Nostocales</taxon>
        <taxon>Nostocaceae</taxon>
        <taxon>Nostoc</taxon>
    </lineage>
</organism>
<feature type="compositionally biased region" description="Basic residues" evidence="1">
    <location>
        <begin position="239"/>
        <end position="255"/>
    </location>
</feature>
<reference evidence="2 3" key="1">
    <citation type="journal article" date="2020" name="ISME J.">
        <title>Comparative genomics reveals insights into cyanobacterial evolution and habitat adaptation.</title>
        <authorList>
            <person name="Chen M.Y."/>
            <person name="Teng W.K."/>
            <person name="Zhao L."/>
            <person name="Hu C.X."/>
            <person name="Zhou Y.K."/>
            <person name="Han B.P."/>
            <person name="Song L.R."/>
            <person name="Shu W.S."/>
        </authorList>
    </citation>
    <scope>NUCLEOTIDE SEQUENCE [LARGE SCALE GENOMIC DNA]</scope>
    <source>
        <strain evidence="2 3">FACHB-391</strain>
    </source>
</reference>
<proteinExistence type="predicted"/>
<feature type="region of interest" description="Disordered" evidence="1">
    <location>
        <begin position="235"/>
        <end position="255"/>
    </location>
</feature>
<evidence type="ECO:0000313" key="3">
    <source>
        <dbReference type="Proteomes" id="UP000604661"/>
    </source>
</evidence>
<gene>
    <name evidence="2" type="ORF">H6G95_30545</name>
</gene>
<name>A0ABR8F4L9_NOSLI</name>
<keyword evidence="3" id="KW-1185">Reference proteome</keyword>
<evidence type="ECO:0000313" key="2">
    <source>
        <dbReference type="EMBL" id="MBD2564844.1"/>
    </source>
</evidence>
<dbReference type="Proteomes" id="UP000604661">
    <property type="component" value="Unassembled WGS sequence"/>
</dbReference>
<dbReference type="RefSeq" id="WP_190901278.1">
    <property type="nucleotide sequence ID" value="NZ_JACJTE010000060.1"/>
</dbReference>
<sequence length="255" mass="29852">MNKMNPEAIAIFIAAIIGLFSIAWQIRANRMDDKRAAQLHRLDKQLSDLYGPLYALFESGDKQWRAFLREFSSHKNPNWFLGFFPTEEYQFTPPNEEQLRIFRLWTENIFMHTNTRLEETIINNAELIVGKEMPQAFLNFCVHVASVRASAAEWSVPNFEKANWRKHIAIFPHPAGELHNYIVTAFRYLKREQYLLISGLESSVDEQELAREIQESISLNEKDLDQKLKGKVKDLVENKKKRKNNRSNTVAKKRV</sequence>
<comment type="caution">
    <text evidence="2">The sequence shown here is derived from an EMBL/GenBank/DDBJ whole genome shotgun (WGS) entry which is preliminary data.</text>
</comment>
<accession>A0ABR8F4L9</accession>